<keyword evidence="3" id="KW-1185">Reference proteome</keyword>
<feature type="region of interest" description="Disordered" evidence="1">
    <location>
        <begin position="374"/>
        <end position="440"/>
    </location>
</feature>
<comment type="caution">
    <text evidence="2">The sequence shown here is derived from an EMBL/GenBank/DDBJ whole genome shotgun (WGS) entry which is preliminary data.</text>
</comment>
<feature type="compositionally biased region" description="Acidic residues" evidence="1">
    <location>
        <begin position="289"/>
        <end position="314"/>
    </location>
</feature>
<name>A0ABN9QR63_9DINO</name>
<protein>
    <submittedName>
        <fullName evidence="2">Uncharacterized protein</fullName>
    </submittedName>
</protein>
<dbReference type="Proteomes" id="UP001189429">
    <property type="component" value="Unassembled WGS sequence"/>
</dbReference>
<sequence length="440" mass="47676">MMRGITLLPADDGGRGALLWLLAAGLPREESGMVAMAAPRYGSRPGDFEVRSVRMWTRTLCLPLGDPLSREDLMAVNACRRALLELQRRRPHRLAGAWRRVGGSTDYYIECFGAASSEDERPDSKADVLLVRAEGAEFTLHCTEGRSCSPPSYWEVRPAADPALRAAGPAPSHVEETLDGELRWSDNTTWARAGGAGRSRADDSQVPPLASFGYRTLADFADAVGKLLTATDPSAAEAGPLSSAAGRRWPGRLVPLRAQAEGVGGALKPFDLDSVEQKVGAFQRRLTEADAEEAASDADSETDSGEEDSDDDLPVDVTQSNMDDDYALALAERVDFSPSDARALIMAESGFGMAPEAVCMLCDMSTEEGAKFTKTQLSRHPDDRKCEDPARALCTPRRGAARPRAPRPPRQPRPPGPRARRRRISGWRRTHPPAPSARCC</sequence>
<reference evidence="2" key="1">
    <citation type="submission" date="2023-10" db="EMBL/GenBank/DDBJ databases">
        <authorList>
            <person name="Chen Y."/>
            <person name="Shah S."/>
            <person name="Dougan E. K."/>
            <person name="Thang M."/>
            <person name="Chan C."/>
        </authorList>
    </citation>
    <scope>NUCLEOTIDE SEQUENCE [LARGE SCALE GENOMIC DNA]</scope>
</reference>
<gene>
    <name evidence="2" type="ORF">PCOR1329_LOCUS13716</name>
</gene>
<feature type="region of interest" description="Disordered" evidence="1">
    <location>
        <begin position="286"/>
        <end position="319"/>
    </location>
</feature>
<proteinExistence type="predicted"/>
<evidence type="ECO:0000313" key="2">
    <source>
        <dbReference type="EMBL" id="CAK0807999.1"/>
    </source>
</evidence>
<feature type="compositionally biased region" description="Basic and acidic residues" evidence="1">
    <location>
        <begin position="379"/>
        <end position="390"/>
    </location>
</feature>
<evidence type="ECO:0000313" key="3">
    <source>
        <dbReference type="Proteomes" id="UP001189429"/>
    </source>
</evidence>
<accession>A0ABN9QR63</accession>
<feature type="compositionally biased region" description="Pro residues" evidence="1">
    <location>
        <begin position="408"/>
        <end position="417"/>
    </location>
</feature>
<organism evidence="2 3">
    <name type="scientific">Prorocentrum cordatum</name>
    <dbReference type="NCBI Taxonomy" id="2364126"/>
    <lineage>
        <taxon>Eukaryota</taxon>
        <taxon>Sar</taxon>
        <taxon>Alveolata</taxon>
        <taxon>Dinophyceae</taxon>
        <taxon>Prorocentrales</taxon>
        <taxon>Prorocentraceae</taxon>
        <taxon>Prorocentrum</taxon>
    </lineage>
</organism>
<feature type="compositionally biased region" description="Basic residues" evidence="1">
    <location>
        <begin position="418"/>
        <end position="431"/>
    </location>
</feature>
<dbReference type="EMBL" id="CAUYUJ010004069">
    <property type="protein sequence ID" value="CAK0807999.1"/>
    <property type="molecule type" value="Genomic_DNA"/>
</dbReference>
<evidence type="ECO:0000256" key="1">
    <source>
        <dbReference type="SAM" id="MobiDB-lite"/>
    </source>
</evidence>